<dbReference type="Gene3D" id="1.25.40.20">
    <property type="entry name" value="Ankyrin repeat-containing domain"/>
    <property type="match status" value="1"/>
</dbReference>
<dbReference type="eggNOG" id="KOG0504">
    <property type="taxonomic scope" value="Eukaryota"/>
</dbReference>
<dbReference type="eggNOG" id="KOG1161">
    <property type="taxonomic scope" value="Eukaryota"/>
</dbReference>
<evidence type="ECO:0000256" key="1">
    <source>
        <dbReference type="ARBA" id="ARBA00022737"/>
    </source>
</evidence>
<feature type="repeat" description="ANK" evidence="3">
    <location>
        <begin position="563"/>
        <end position="589"/>
    </location>
</feature>
<comment type="caution">
    <text evidence="7">The sequence shown here is derived from an EMBL/GenBank/DDBJ whole genome shotgun (WGS) entry which is preliminary data.</text>
</comment>
<dbReference type="PROSITE" id="PS51382">
    <property type="entry name" value="SPX"/>
    <property type="match status" value="1"/>
</dbReference>
<dbReference type="Pfam" id="PF25329">
    <property type="entry name" value="C2_GDE1"/>
    <property type="match status" value="1"/>
</dbReference>
<evidence type="ECO:0000256" key="4">
    <source>
        <dbReference type="SAM" id="MobiDB-lite"/>
    </source>
</evidence>
<sequence length="1100" mass="119501">MKFGKQIQAQQIPGWSPYYVDYKGLKKIINSLAKNRPLDAVALAAGMRPAHFSPSPQGSVSGLTDSVVTPDLSNGAATFSGQPPTPRAAPNGLEDHQLVPESTESSLLQAHKAAFFFKLERELEKINVFYLQKEAELKVRLRSLIDKRKAIQAASGGKLNRGSSSFVALHEGFRHFEKDLSKLQQFIEINATGFRKILKKWDKRSKSTTKELYLARQVEIQPCFNREFIAELSDAATANILKLESLLHDADGLPTDSDPAADGIASDRPRMTLTPGTGVEDGFEDLETELSKAIASQSQESVKEILDVLPTNAAAGPTGRMRIARILWRAALQIDAQPTEPSPNQVVQNLIPTSLLDFDFVDDINGRTCLHESAAFGRLDLVKLCLAKGVSQGSKDVYGRQALHYSAMNGHAAVCDHLVSVSASPYELDLDGYSSIAYAISNGRLACVQAFLKHGVDFEPKPGSELIPLSMACQYGHEAIVLLLLQRSKRLQPDAAGFYPQHLAAREGHAAVLQVLVDTGADVDITDKYSQWTPLFHAASEGHASCVEVLLKARCNIQALDEFGKAPIHYAAWQGHVDCINLLLQAGAQRGPNGSAQASSSSNNAIGSASSDGQDPMDLDADLIPSLSLPPPIMPLRIYGHNYLDKKALVQVSLGHPNTSKASILSPVRLYNQSQLSSLKLVISSKPDSMAIPHSVILPLTDEREVFSFQIESFDVLSLEFDLFPTFGSKVIGKAVAFPSTFSDLQSQGHYVIPLLDPHLKVIGEIAFEVNVVKPFEGVQLEVGGRMETYWKSTNPVTAPDTGLMPAPLGLNPGPAGSSVVTASSLTGEHVRIVVQVTNDGVPVVYPSWNLPIDGFELRVSDISFAQFEALAVRKGKTLASKITAKTQEPSEWYRAISESLVGLSEVLAVTPTSVGVDLEIRYPTLSDVRRLGLHSAMEINSFVDAILKTVYETPSARSGSIAKHRRIVFSSFNPVVCTALNWKQPNYAVFFASYCGLSRSSSEGNLLPANRTEDDRRCTSLREAVKFARGNNLLGVMFDSTILAQVPTLIHDIKDYGLLLTTFGVESRDVLLKHGADAHLADGVLSYQSREFSLAVDSS</sequence>
<dbReference type="InParanoid" id="G7EAP1"/>
<dbReference type="SUPFAM" id="SSF48403">
    <property type="entry name" value="Ankyrin repeat"/>
    <property type="match status" value="1"/>
</dbReference>
<feature type="region of interest" description="Disordered" evidence="4">
    <location>
        <begin position="591"/>
        <end position="613"/>
    </location>
</feature>
<keyword evidence="8" id="KW-1185">Reference proteome</keyword>
<dbReference type="InterPro" id="IPR004331">
    <property type="entry name" value="SPX_dom"/>
</dbReference>
<reference evidence="7 8" key="1">
    <citation type="journal article" date="2011" name="J. Gen. Appl. Microbiol.">
        <title>Draft genome sequencing of the enigmatic basidiomycete Mixia osmundae.</title>
        <authorList>
            <person name="Nishida H."/>
            <person name="Nagatsuka Y."/>
            <person name="Sugiyama J."/>
        </authorList>
    </citation>
    <scope>NUCLEOTIDE SEQUENCE [LARGE SCALE GENOMIC DNA]</scope>
    <source>
        <strain evidence="8">CBS 9802 / IAM 14324 / JCM 22182 / KY 12970</strain>
    </source>
</reference>
<evidence type="ECO:0000256" key="3">
    <source>
        <dbReference type="PROSITE-ProRule" id="PRU00023"/>
    </source>
</evidence>
<proteinExistence type="predicted"/>
<dbReference type="HOGENOM" id="CLU_002842_1_0_1"/>
<dbReference type="GO" id="GO:0006629">
    <property type="term" value="P:lipid metabolic process"/>
    <property type="evidence" value="ECO:0007669"/>
    <property type="project" value="InterPro"/>
</dbReference>
<dbReference type="InterPro" id="IPR002110">
    <property type="entry name" value="Ankyrin_rpt"/>
</dbReference>
<dbReference type="OrthoDB" id="1577640at2759"/>
<dbReference type="CDD" id="cd14483">
    <property type="entry name" value="SPX_PHO81_NUC-2_like"/>
    <property type="match status" value="1"/>
</dbReference>
<dbReference type="SMART" id="SM00248">
    <property type="entry name" value="ANK"/>
    <property type="match status" value="7"/>
</dbReference>
<dbReference type="PROSITE" id="PS50088">
    <property type="entry name" value="ANK_REPEAT"/>
    <property type="match status" value="4"/>
</dbReference>
<feature type="repeat" description="ANK" evidence="3">
    <location>
        <begin position="530"/>
        <end position="562"/>
    </location>
</feature>
<dbReference type="Pfam" id="PF12796">
    <property type="entry name" value="Ank_2"/>
    <property type="match status" value="3"/>
</dbReference>
<dbReference type="SUPFAM" id="SSF51695">
    <property type="entry name" value="PLC-like phosphodiesterases"/>
    <property type="match status" value="1"/>
</dbReference>
<dbReference type="InterPro" id="IPR036770">
    <property type="entry name" value="Ankyrin_rpt-contain_sf"/>
</dbReference>
<dbReference type="EMBL" id="BABT02000243">
    <property type="protein sequence ID" value="GAA99901.1"/>
    <property type="molecule type" value="Genomic_DNA"/>
</dbReference>
<dbReference type="PROSITE" id="PS51704">
    <property type="entry name" value="GP_PDE"/>
    <property type="match status" value="1"/>
</dbReference>
<dbReference type="InterPro" id="IPR052391">
    <property type="entry name" value="E3_Ligase-Neurotoxin"/>
</dbReference>
<evidence type="ECO:0000313" key="7">
    <source>
        <dbReference type="EMBL" id="GAA99901.1"/>
    </source>
</evidence>
<dbReference type="PROSITE" id="PS50297">
    <property type="entry name" value="ANK_REP_REGION"/>
    <property type="match status" value="2"/>
</dbReference>
<evidence type="ECO:0000259" key="5">
    <source>
        <dbReference type="PROSITE" id="PS51382"/>
    </source>
</evidence>
<feature type="domain" description="SPX" evidence="5">
    <location>
        <begin position="1"/>
        <end position="215"/>
    </location>
</feature>
<feature type="domain" description="GP-PDE" evidence="6">
    <location>
        <begin position="795"/>
        <end position="1097"/>
    </location>
</feature>
<dbReference type="GO" id="GO:0008081">
    <property type="term" value="F:phosphoric diester hydrolase activity"/>
    <property type="evidence" value="ECO:0007669"/>
    <property type="project" value="InterPro"/>
</dbReference>
<reference evidence="7 8" key="2">
    <citation type="journal article" date="2012" name="Open Biol.">
        <title>Characteristics of nucleosomes and linker DNA regions on the genome of the basidiomycete Mixia osmundae revealed by mono- and dinucleosome mapping.</title>
        <authorList>
            <person name="Nishida H."/>
            <person name="Kondo S."/>
            <person name="Matsumoto T."/>
            <person name="Suzuki Y."/>
            <person name="Yoshikawa H."/>
            <person name="Taylor T.D."/>
            <person name="Sugiyama J."/>
        </authorList>
    </citation>
    <scope>NUCLEOTIDE SEQUENCE [LARGE SCALE GENOMIC DNA]</scope>
    <source>
        <strain evidence="8">CBS 9802 / IAM 14324 / JCM 22182 / KY 12970</strain>
    </source>
</reference>
<dbReference type="PANTHER" id="PTHR24133:SF40">
    <property type="entry name" value="ANKYRIN REPEAT DOMAIN 44"/>
    <property type="match status" value="1"/>
</dbReference>
<dbReference type="Pfam" id="PF03105">
    <property type="entry name" value="SPX"/>
    <property type="match status" value="2"/>
</dbReference>
<feature type="compositionally biased region" description="Polar residues" evidence="4">
    <location>
        <begin position="73"/>
        <end position="82"/>
    </location>
</feature>
<feature type="region of interest" description="Disordered" evidence="4">
    <location>
        <begin position="73"/>
        <end position="94"/>
    </location>
</feature>
<evidence type="ECO:0000313" key="8">
    <source>
        <dbReference type="Proteomes" id="UP000009131"/>
    </source>
</evidence>
<keyword evidence="1" id="KW-0677">Repeat</keyword>
<gene>
    <name evidence="7" type="primary">Mo06604</name>
    <name evidence="7" type="ORF">E5Q_06604</name>
</gene>
<dbReference type="InterPro" id="IPR030395">
    <property type="entry name" value="GP_PDE_dom"/>
</dbReference>
<dbReference type="eggNOG" id="KOG2421">
    <property type="taxonomic scope" value="Eukaryota"/>
</dbReference>
<dbReference type="STRING" id="764103.G7EAP1"/>
<dbReference type="PANTHER" id="PTHR24133">
    <property type="entry name" value="ANKYRIN DOMAIN-CONTAINING"/>
    <property type="match status" value="1"/>
</dbReference>
<accession>G7EAP1</accession>
<evidence type="ECO:0000256" key="2">
    <source>
        <dbReference type="ARBA" id="ARBA00023043"/>
    </source>
</evidence>
<protein>
    <recommendedName>
        <fullName evidence="9">SPX domain-containing protein</fullName>
    </recommendedName>
</protein>
<keyword evidence="2 3" id="KW-0040">ANK repeat</keyword>
<evidence type="ECO:0000259" key="6">
    <source>
        <dbReference type="PROSITE" id="PS51704"/>
    </source>
</evidence>
<name>G7EAP1_MIXOS</name>
<dbReference type="Proteomes" id="UP000009131">
    <property type="component" value="Unassembled WGS sequence"/>
</dbReference>
<feature type="compositionally biased region" description="Low complexity" evidence="4">
    <location>
        <begin position="591"/>
        <end position="611"/>
    </location>
</feature>
<dbReference type="InterPro" id="IPR057506">
    <property type="entry name" value="C2_GPCPD1"/>
</dbReference>
<dbReference type="AlphaFoldDB" id="G7EAP1"/>
<dbReference type="Gene3D" id="3.20.20.190">
    <property type="entry name" value="Phosphatidylinositol (PI) phosphodiesterase"/>
    <property type="match status" value="1"/>
</dbReference>
<dbReference type="InterPro" id="IPR017946">
    <property type="entry name" value="PLC-like_Pdiesterase_TIM-brl"/>
</dbReference>
<feature type="repeat" description="ANK" evidence="3">
    <location>
        <begin position="496"/>
        <end position="528"/>
    </location>
</feature>
<dbReference type="Pfam" id="PF03009">
    <property type="entry name" value="GDPD"/>
    <property type="match status" value="1"/>
</dbReference>
<evidence type="ECO:0008006" key="9">
    <source>
        <dbReference type="Google" id="ProtNLM"/>
    </source>
</evidence>
<feature type="repeat" description="ANK" evidence="3">
    <location>
        <begin position="365"/>
        <end position="397"/>
    </location>
</feature>
<organism evidence="7 8">
    <name type="scientific">Mixia osmundae (strain CBS 9802 / IAM 14324 / JCM 22182 / KY 12970)</name>
    <dbReference type="NCBI Taxonomy" id="764103"/>
    <lineage>
        <taxon>Eukaryota</taxon>
        <taxon>Fungi</taxon>
        <taxon>Dikarya</taxon>
        <taxon>Basidiomycota</taxon>
        <taxon>Pucciniomycotina</taxon>
        <taxon>Mixiomycetes</taxon>
        <taxon>Mixiales</taxon>
        <taxon>Mixiaceae</taxon>
        <taxon>Mixia</taxon>
    </lineage>
</organism>